<evidence type="ECO:0000256" key="1">
    <source>
        <dbReference type="SAM" id="SignalP"/>
    </source>
</evidence>
<reference evidence="3" key="1">
    <citation type="submission" date="2017-03" db="EMBL/GenBank/DDBJ databases">
        <title>Phytopthora megakarya and P. palmivora, two closely related causual agents of cacao black pod achieved similar genome size and gene model numbers by different mechanisms.</title>
        <authorList>
            <person name="Ali S."/>
            <person name="Shao J."/>
            <person name="Larry D.J."/>
            <person name="Kronmiller B."/>
            <person name="Shen D."/>
            <person name="Strem M.D."/>
            <person name="Melnick R.L."/>
            <person name="Guiltinan M.J."/>
            <person name="Tyler B.M."/>
            <person name="Meinhardt L.W."/>
            <person name="Bailey B.A."/>
        </authorList>
    </citation>
    <scope>NUCLEOTIDE SEQUENCE [LARGE SCALE GENOMIC DNA]</scope>
    <source>
        <strain evidence="3">zdho120</strain>
    </source>
</reference>
<keyword evidence="1" id="KW-0732">Signal</keyword>
<dbReference type="EMBL" id="NBNE01000984">
    <property type="protein sequence ID" value="OWZ16165.1"/>
    <property type="molecule type" value="Genomic_DNA"/>
</dbReference>
<evidence type="ECO:0000313" key="2">
    <source>
        <dbReference type="EMBL" id="OWZ16165.1"/>
    </source>
</evidence>
<keyword evidence="3" id="KW-1185">Reference proteome</keyword>
<feature type="signal peptide" evidence="1">
    <location>
        <begin position="1"/>
        <end position="22"/>
    </location>
</feature>
<proteinExistence type="predicted"/>
<dbReference type="AlphaFoldDB" id="A0A225WEX1"/>
<dbReference type="Proteomes" id="UP000198211">
    <property type="component" value="Unassembled WGS sequence"/>
</dbReference>
<accession>A0A225WEX1</accession>
<name>A0A225WEX1_9STRA</name>
<feature type="chain" id="PRO_5011968448" evidence="1">
    <location>
        <begin position="23"/>
        <end position="214"/>
    </location>
</feature>
<dbReference type="OrthoDB" id="92956at2759"/>
<gene>
    <name evidence="2" type="ORF">PHMEG_00010083</name>
</gene>
<organism evidence="2 3">
    <name type="scientific">Phytophthora megakarya</name>
    <dbReference type="NCBI Taxonomy" id="4795"/>
    <lineage>
        <taxon>Eukaryota</taxon>
        <taxon>Sar</taxon>
        <taxon>Stramenopiles</taxon>
        <taxon>Oomycota</taxon>
        <taxon>Peronosporomycetes</taxon>
        <taxon>Peronosporales</taxon>
        <taxon>Peronosporaceae</taxon>
        <taxon>Phytophthora</taxon>
    </lineage>
</organism>
<comment type="caution">
    <text evidence="2">The sequence shown here is derived from an EMBL/GenBank/DDBJ whole genome shotgun (WGS) entry which is preliminary data.</text>
</comment>
<sequence>MHRSLLITVFILLSTVGTLVTAEKNDHTKISSNTAPGGSTHGRVLRGASTILADPTDSEEKTLLSPSITSRITKWRIKAWIATKRSDDYVLGALKISGLTGTQLKENSKFKIFQEFQVARWLKGKLATPTSTVMKELKLQGLSGDALTAADGYSTYVKYVMALEKNLDNYDIKDWSKLFKGVTPELFQVSEQVMALKRNFIQLRAMGFNPKYVV</sequence>
<protein>
    <submittedName>
        <fullName evidence="2">Avirulence protein</fullName>
    </submittedName>
</protein>
<evidence type="ECO:0000313" key="3">
    <source>
        <dbReference type="Proteomes" id="UP000198211"/>
    </source>
</evidence>